<keyword evidence="4" id="KW-1185">Reference proteome</keyword>
<name>A0A1H8XDB6_9PSEU</name>
<evidence type="ECO:0000313" key="3">
    <source>
        <dbReference type="EMBL" id="SEP37819.1"/>
    </source>
</evidence>
<dbReference type="EMBL" id="FOEF01000007">
    <property type="protein sequence ID" value="SEP37819.1"/>
    <property type="molecule type" value="Genomic_DNA"/>
</dbReference>
<gene>
    <name evidence="3" type="ORF">SAMN04489732_10769</name>
</gene>
<keyword evidence="1" id="KW-0732">Signal</keyword>
<dbReference type="OrthoDB" id="8437637at2"/>
<reference evidence="3 4" key="1">
    <citation type="submission" date="2016-10" db="EMBL/GenBank/DDBJ databases">
        <authorList>
            <person name="de Groot N.N."/>
        </authorList>
    </citation>
    <scope>NUCLEOTIDE SEQUENCE [LARGE SCALE GENOMIC DNA]</scope>
    <source>
        <strain evidence="3 4">DSM 44993</strain>
    </source>
</reference>
<accession>A0A1H8XDB6</accession>
<protein>
    <submittedName>
        <fullName evidence="3">EPTP domain-containing protein</fullName>
    </submittedName>
</protein>
<dbReference type="Proteomes" id="UP000198582">
    <property type="component" value="Unassembled WGS sequence"/>
</dbReference>
<dbReference type="STRING" id="394193.SAMN04489732_10769"/>
<sequence length="368" mass="40591">MCAARLTEVSRIPASGARAVEPFDLDGMSFLAIPQLAYDIAGQPPDMNGGDSDTDLLLLRRAAAGYEPFQALPAPGGEDAEFFHIGDRAFLATASIRRGHGPYEFATESTVYSWTGSRFEPFQSFTGFAAKQWRHFTVADRHFLALAQGVAVPATASSNQPSRIFHWDGELFRPFQDIPSQWAYNWHAFGLDGHEFLAHADHVTPSRLYRWDGSGFVFHQDLLERHGRAFASFRADGTGYLLVACLLGESKLLRWDGERFVEHAVLDGLGAREFAVLHGKHGLYVLRVNFILGTPAAPKPTLTSQLYQWREGHLAVVGEFPTSGGTDVAVFSDDQGPLVAVSNSLSADVRFATDTVLYRFTEEPSHQD</sequence>
<dbReference type="InterPro" id="IPR009039">
    <property type="entry name" value="EAR"/>
</dbReference>
<dbReference type="PANTHER" id="PTHR15261:SF4">
    <property type="entry name" value="THROMBOSPONDIN-TYPE LAMININ G DOMAIN AND EAR REPEAT-CONTAINING PROTEIN"/>
    <property type="match status" value="1"/>
</dbReference>
<dbReference type="SUPFAM" id="SSF51004">
    <property type="entry name" value="C-terminal (heme d1) domain of cytochrome cd1-nitrite reductase"/>
    <property type="match status" value="1"/>
</dbReference>
<evidence type="ECO:0000313" key="4">
    <source>
        <dbReference type="Proteomes" id="UP000198582"/>
    </source>
</evidence>
<dbReference type="RefSeq" id="WP_091617999.1">
    <property type="nucleotide sequence ID" value="NZ_FOEF01000007.1"/>
</dbReference>
<evidence type="ECO:0000256" key="1">
    <source>
        <dbReference type="ARBA" id="ARBA00022729"/>
    </source>
</evidence>
<dbReference type="GO" id="GO:0007165">
    <property type="term" value="P:signal transduction"/>
    <property type="evidence" value="ECO:0007669"/>
    <property type="project" value="TreeGrafter"/>
</dbReference>
<dbReference type="InterPro" id="IPR005492">
    <property type="entry name" value="EPTP"/>
</dbReference>
<evidence type="ECO:0000256" key="2">
    <source>
        <dbReference type="ARBA" id="ARBA00022737"/>
    </source>
</evidence>
<dbReference type="PANTHER" id="PTHR15261">
    <property type="entry name" value="THROMBOSPONDIN-TYPE LAMININ G DOMAIN AND EAR REPEAT-CONTAINING"/>
    <property type="match status" value="1"/>
</dbReference>
<dbReference type="PROSITE" id="PS50912">
    <property type="entry name" value="EAR"/>
    <property type="match status" value="4"/>
</dbReference>
<dbReference type="Pfam" id="PF03736">
    <property type="entry name" value="EPTP"/>
    <property type="match status" value="3"/>
</dbReference>
<organism evidence="3 4">
    <name type="scientific">Amycolatopsis saalfeldensis</name>
    <dbReference type="NCBI Taxonomy" id="394193"/>
    <lineage>
        <taxon>Bacteria</taxon>
        <taxon>Bacillati</taxon>
        <taxon>Actinomycetota</taxon>
        <taxon>Actinomycetes</taxon>
        <taxon>Pseudonocardiales</taxon>
        <taxon>Pseudonocardiaceae</taxon>
        <taxon>Amycolatopsis</taxon>
    </lineage>
</organism>
<keyword evidence="2" id="KW-0677">Repeat</keyword>
<dbReference type="InterPro" id="IPR011048">
    <property type="entry name" value="Haem_d1_sf"/>
</dbReference>
<dbReference type="AlphaFoldDB" id="A0A1H8XDB6"/>
<proteinExistence type="predicted"/>